<dbReference type="GO" id="GO:0004575">
    <property type="term" value="F:sucrose alpha-glucosidase activity"/>
    <property type="evidence" value="ECO:0007669"/>
    <property type="project" value="TreeGrafter"/>
</dbReference>
<dbReference type="Gene3D" id="2.60.120.560">
    <property type="entry name" value="Exo-inulinase, domain 1"/>
    <property type="match status" value="1"/>
</dbReference>
<dbReference type="GO" id="GO:0005737">
    <property type="term" value="C:cytoplasm"/>
    <property type="evidence" value="ECO:0007669"/>
    <property type="project" value="TreeGrafter"/>
</dbReference>
<organism evidence="8 9">
    <name type="scientific">Plebeiibacterium marinum</name>
    <dbReference type="NCBI Taxonomy" id="2992111"/>
    <lineage>
        <taxon>Bacteria</taxon>
        <taxon>Pseudomonadati</taxon>
        <taxon>Bacteroidota</taxon>
        <taxon>Bacteroidia</taxon>
        <taxon>Marinilabiliales</taxon>
        <taxon>Marinilabiliaceae</taxon>
        <taxon>Plebeiibacterium</taxon>
    </lineage>
</organism>
<dbReference type="EMBL" id="JAPDPI010000003">
    <property type="protein sequence ID" value="MCW3804552.1"/>
    <property type="molecule type" value="Genomic_DNA"/>
</dbReference>
<dbReference type="InterPro" id="IPR001362">
    <property type="entry name" value="Glyco_hydro_32"/>
</dbReference>
<feature type="domain" description="Glycosyl hydrolase family 32 C-terminal" evidence="7">
    <location>
        <begin position="368"/>
        <end position="518"/>
    </location>
</feature>
<comment type="caution">
    <text evidence="8">The sequence shown here is derived from an EMBL/GenBank/DDBJ whole genome shotgun (WGS) entry which is preliminary data.</text>
</comment>
<dbReference type="PANTHER" id="PTHR42800">
    <property type="entry name" value="EXOINULINASE INUD (AFU_ORTHOLOGUE AFUA_5G00480)"/>
    <property type="match status" value="1"/>
</dbReference>
<dbReference type="PANTHER" id="PTHR42800:SF1">
    <property type="entry name" value="EXOINULINASE INUD (AFU_ORTHOLOGUE AFUA_5G00480)"/>
    <property type="match status" value="1"/>
</dbReference>
<dbReference type="AlphaFoldDB" id="A0AAE3MBP3"/>
<keyword evidence="2 4" id="KW-0378">Hydrolase</keyword>
<evidence type="ECO:0000313" key="8">
    <source>
        <dbReference type="EMBL" id="MCW3804552.1"/>
    </source>
</evidence>
<accession>A0AAE3MBP3</accession>
<evidence type="ECO:0000259" key="6">
    <source>
        <dbReference type="Pfam" id="PF00251"/>
    </source>
</evidence>
<dbReference type="GO" id="GO:0005987">
    <property type="term" value="P:sucrose catabolic process"/>
    <property type="evidence" value="ECO:0007669"/>
    <property type="project" value="TreeGrafter"/>
</dbReference>
<feature type="domain" description="Glycosyl hydrolase family 32 N-terminal" evidence="6">
    <location>
        <begin position="35"/>
        <end position="365"/>
    </location>
</feature>
<dbReference type="RefSeq" id="WP_301197773.1">
    <property type="nucleotide sequence ID" value="NZ_JAPDPI010000003.1"/>
</dbReference>
<feature type="chain" id="PRO_5042124500" evidence="5">
    <location>
        <begin position="23"/>
        <end position="525"/>
    </location>
</feature>
<dbReference type="InterPro" id="IPR013320">
    <property type="entry name" value="ConA-like_dom_sf"/>
</dbReference>
<evidence type="ECO:0000256" key="2">
    <source>
        <dbReference type="ARBA" id="ARBA00022801"/>
    </source>
</evidence>
<proteinExistence type="inferred from homology"/>
<evidence type="ECO:0000256" key="4">
    <source>
        <dbReference type="RuleBase" id="RU362110"/>
    </source>
</evidence>
<evidence type="ECO:0000313" key="9">
    <source>
        <dbReference type="Proteomes" id="UP001207408"/>
    </source>
</evidence>
<dbReference type="SUPFAM" id="SSF75005">
    <property type="entry name" value="Arabinanase/levansucrase/invertase"/>
    <property type="match status" value="1"/>
</dbReference>
<comment type="similarity">
    <text evidence="1 4">Belongs to the glycosyl hydrolase 32 family.</text>
</comment>
<dbReference type="SMART" id="SM00640">
    <property type="entry name" value="Glyco_32"/>
    <property type="match status" value="1"/>
</dbReference>
<dbReference type="InterPro" id="IPR023296">
    <property type="entry name" value="Glyco_hydro_beta-prop_sf"/>
</dbReference>
<reference evidence="8" key="1">
    <citation type="submission" date="2022-10" db="EMBL/GenBank/DDBJ databases">
        <authorList>
            <person name="Yu W.X."/>
        </authorList>
    </citation>
    <scope>NUCLEOTIDE SEQUENCE</scope>
    <source>
        <strain evidence="8">D04</strain>
    </source>
</reference>
<dbReference type="Proteomes" id="UP001207408">
    <property type="component" value="Unassembled WGS sequence"/>
</dbReference>
<protein>
    <submittedName>
        <fullName evidence="8">Glycoside hydrolase family 32 protein</fullName>
    </submittedName>
</protein>
<name>A0AAE3MBP3_9BACT</name>
<evidence type="ECO:0000259" key="7">
    <source>
        <dbReference type="Pfam" id="PF08244"/>
    </source>
</evidence>
<keyword evidence="5" id="KW-0732">Signal</keyword>
<evidence type="ECO:0000256" key="5">
    <source>
        <dbReference type="SAM" id="SignalP"/>
    </source>
</evidence>
<sequence length="525" mass="61430">MMQKIINYISFLLILFSLGCNTNDSYKEAYRAQYHFSPMKNWMHVPSGLFYYDGEYHMYYQYNPHGIEWGHMSWGHAISPDLIHWEEQPVAISETDGEMVFCGSIVVDKDNTSGLGGGFHPPVVAIYTGSRIDNNRQYQCLAYSNDRAKTWHKYEFNPVLDIGSEHFRDPKVFWYNPDEKWVMVLTNADQQKLSFYSSKDLIHWTFMSEFVGEKQKGRLWDNPDFFAIPVNRDSTLKKWILKVDIGDQSIKQGMGGLCIIGDFDGEEFVPEQINYKGKETVWGIDLALREKYINVCWNDYGKDFRGAYSWSDIPDKDGRRIWIGWMNNWNYVNQIPNQKWKGVMSLPREVYLEKSTNGYEIIQNPVRETSKLRKGKVKIKFSTLDELNNSLTREMENCHSLEIHVVFDLTKEDRMSLVLFESVDQQLNLDYSKDKGYIEILRKVSDPNVLGDQFTSISDVPIGSQSQLKLDMFIDRTSVELFINDGKYVATTRFFPKDYNIKIENLKSCTSIKEIEVYKMKSIWR</sequence>
<dbReference type="SUPFAM" id="SSF49899">
    <property type="entry name" value="Concanavalin A-like lectins/glucanases"/>
    <property type="match status" value="1"/>
</dbReference>
<dbReference type="Gene3D" id="2.115.10.20">
    <property type="entry name" value="Glycosyl hydrolase domain, family 43"/>
    <property type="match status" value="1"/>
</dbReference>
<feature type="signal peptide" evidence="5">
    <location>
        <begin position="1"/>
        <end position="22"/>
    </location>
</feature>
<dbReference type="InterPro" id="IPR013189">
    <property type="entry name" value="Glyco_hydro_32_C"/>
</dbReference>
<evidence type="ECO:0000256" key="3">
    <source>
        <dbReference type="ARBA" id="ARBA00023295"/>
    </source>
</evidence>
<dbReference type="InterPro" id="IPR013148">
    <property type="entry name" value="Glyco_hydro_32_N"/>
</dbReference>
<dbReference type="CDD" id="cd18622">
    <property type="entry name" value="GH32_Inu-like"/>
    <property type="match status" value="1"/>
</dbReference>
<gene>
    <name evidence="8" type="ORF">OM074_02880</name>
</gene>
<evidence type="ECO:0000256" key="1">
    <source>
        <dbReference type="ARBA" id="ARBA00009902"/>
    </source>
</evidence>
<dbReference type="Pfam" id="PF08244">
    <property type="entry name" value="Glyco_hydro_32C"/>
    <property type="match status" value="1"/>
</dbReference>
<dbReference type="PROSITE" id="PS51257">
    <property type="entry name" value="PROKAR_LIPOPROTEIN"/>
    <property type="match status" value="1"/>
</dbReference>
<dbReference type="Pfam" id="PF00251">
    <property type="entry name" value="Glyco_hydro_32N"/>
    <property type="match status" value="1"/>
</dbReference>
<keyword evidence="3 4" id="KW-0326">Glycosidase</keyword>
<keyword evidence="9" id="KW-1185">Reference proteome</keyword>